<feature type="active site" description="Charge relay system" evidence="7 8">
    <location>
        <position position="229"/>
    </location>
</feature>
<dbReference type="InterPro" id="IPR000209">
    <property type="entry name" value="Peptidase_S8/S53_dom"/>
</dbReference>
<evidence type="ECO:0000256" key="6">
    <source>
        <dbReference type="ARBA" id="ARBA00023619"/>
    </source>
</evidence>
<keyword evidence="4 8" id="KW-0720">Serine protease</keyword>
<dbReference type="HOGENOM" id="CLU_011263_7_3_1"/>
<dbReference type="GO" id="GO:0004252">
    <property type="term" value="F:serine-type endopeptidase activity"/>
    <property type="evidence" value="ECO:0007669"/>
    <property type="project" value="UniProtKB-UniRule"/>
</dbReference>
<dbReference type="InterPro" id="IPR050131">
    <property type="entry name" value="Peptidase_S8_subtilisin-like"/>
</dbReference>
<dbReference type="InParanoid" id="K3WWI4"/>
<feature type="active site" description="Charge relay system" evidence="7 8">
    <location>
        <position position="399"/>
    </location>
</feature>
<feature type="domain" description="Peptidase S8/S53" evidence="10">
    <location>
        <begin position="184"/>
        <end position="460"/>
    </location>
</feature>
<evidence type="ECO:0000256" key="4">
    <source>
        <dbReference type="ARBA" id="ARBA00022825"/>
    </source>
</evidence>
<dbReference type="Gene3D" id="3.40.50.200">
    <property type="entry name" value="Peptidase S8/S53 domain"/>
    <property type="match status" value="1"/>
</dbReference>
<name>K3WWI4_GLOUD</name>
<evidence type="ECO:0000259" key="10">
    <source>
        <dbReference type="Pfam" id="PF00082"/>
    </source>
</evidence>
<feature type="signal peptide" evidence="9">
    <location>
        <begin position="1"/>
        <end position="25"/>
    </location>
</feature>
<evidence type="ECO:0000313" key="12">
    <source>
        <dbReference type="Proteomes" id="UP000019132"/>
    </source>
</evidence>
<reference evidence="12" key="2">
    <citation type="submission" date="2010-04" db="EMBL/GenBank/DDBJ databases">
        <authorList>
            <person name="Buell R."/>
            <person name="Hamilton J."/>
            <person name="Hostetler J."/>
        </authorList>
    </citation>
    <scope>NUCLEOTIDE SEQUENCE [LARGE SCALE GENOMIC DNA]</scope>
    <source>
        <strain evidence="12">DAOM:BR144</strain>
    </source>
</reference>
<dbReference type="InterPro" id="IPR015500">
    <property type="entry name" value="Peptidase_S8_subtilisin-rel"/>
</dbReference>
<protein>
    <recommendedName>
        <fullName evidence="6">subtilisin</fullName>
        <ecNumber evidence="6">3.4.21.62</ecNumber>
    </recommendedName>
</protein>
<proteinExistence type="inferred from homology"/>
<accession>K3WWI4</accession>
<feature type="chain" id="PRO_5003868171" description="subtilisin" evidence="9">
    <location>
        <begin position="26"/>
        <end position="470"/>
    </location>
</feature>
<dbReference type="OMA" id="QFLESAW"/>
<dbReference type="EC" id="3.4.21.62" evidence="6"/>
<dbReference type="eggNOG" id="KOG1153">
    <property type="taxonomic scope" value="Eukaryota"/>
</dbReference>
<evidence type="ECO:0000256" key="7">
    <source>
        <dbReference type="PIRSR" id="PIRSR615500-1"/>
    </source>
</evidence>
<reference evidence="11" key="3">
    <citation type="submission" date="2015-02" db="UniProtKB">
        <authorList>
            <consortium name="EnsemblProtists"/>
        </authorList>
    </citation>
    <scope>IDENTIFICATION</scope>
    <source>
        <strain evidence="11">DAOM BR144</strain>
    </source>
</reference>
<feature type="active site" description="Charge relay system" evidence="7 8">
    <location>
        <position position="193"/>
    </location>
</feature>
<dbReference type="PROSITE" id="PS00138">
    <property type="entry name" value="SUBTILASE_SER"/>
    <property type="match status" value="1"/>
</dbReference>
<keyword evidence="3 8" id="KW-0378">Hydrolase</keyword>
<dbReference type="Pfam" id="PF00082">
    <property type="entry name" value="Peptidase_S8"/>
    <property type="match status" value="1"/>
</dbReference>
<dbReference type="PANTHER" id="PTHR43806">
    <property type="entry name" value="PEPTIDASE S8"/>
    <property type="match status" value="1"/>
</dbReference>
<organism evidence="11 12">
    <name type="scientific">Globisporangium ultimum (strain ATCC 200006 / CBS 805.95 / DAOM BR144)</name>
    <name type="common">Pythium ultimum</name>
    <dbReference type="NCBI Taxonomy" id="431595"/>
    <lineage>
        <taxon>Eukaryota</taxon>
        <taxon>Sar</taxon>
        <taxon>Stramenopiles</taxon>
        <taxon>Oomycota</taxon>
        <taxon>Peronosporomycetes</taxon>
        <taxon>Pythiales</taxon>
        <taxon>Pythiaceae</taxon>
        <taxon>Globisporangium</taxon>
    </lineage>
</organism>
<dbReference type="SUPFAM" id="SSF52743">
    <property type="entry name" value="Subtilisin-like"/>
    <property type="match status" value="1"/>
</dbReference>
<dbReference type="InterPro" id="IPR023828">
    <property type="entry name" value="Peptidase_S8_Ser-AS"/>
</dbReference>
<evidence type="ECO:0000256" key="9">
    <source>
        <dbReference type="SAM" id="SignalP"/>
    </source>
</evidence>
<comment type="similarity">
    <text evidence="1 8">Belongs to the peptidase S8 family.</text>
</comment>
<evidence type="ECO:0000256" key="1">
    <source>
        <dbReference type="ARBA" id="ARBA00011073"/>
    </source>
</evidence>
<dbReference type="STRING" id="431595.K3WWI4"/>
<dbReference type="GO" id="GO:0006508">
    <property type="term" value="P:proteolysis"/>
    <property type="evidence" value="ECO:0007669"/>
    <property type="project" value="UniProtKB-KW"/>
</dbReference>
<keyword evidence="2 8" id="KW-0645">Protease</keyword>
<keyword evidence="9" id="KW-0732">Signal</keyword>
<reference evidence="12" key="1">
    <citation type="journal article" date="2010" name="Genome Biol.">
        <title>Genome sequence of the necrotrophic plant pathogen Pythium ultimum reveals original pathogenicity mechanisms and effector repertoire.</title>
        <authorList>
            <person name="Levesque C.A."/>
            <person name="Brouwer H."/>
            <person name="Cano L."/>
            <person name="Hamilton J.P."/>
            <person name="Holt C."/>
            <person name="Huitema E."/>
            <person name="Raffaele S."/>
            <person name="Robideau G.P."/>
            <person name="Thines M."/>
            <person name="Win J."/>
            <person name="Zerillo M.M."/>
            <person name="Beakes G.W."/>
            <person name="Boore J.L."/>
            <person name="Busam D."/>
            <person name="Dumas B."/>
            <person name="Ferriera S."/>
            <person name="Fuerstenberg S.I."/>
            <person name="Gachon C.M."/>
            <person name="Gaulin E."/>
            <person name="Govers F."/>
            <person name="Grenville-Briggs L."/>
            <person name="Horner N."/>
            <person name="Hostetler J."/>
            <person name="Jiang R.H."/>
            <person name="Johnson J."/>
            <person name="Krajaejun T."/>
            <person name="Lin H."/>
            <person name="Meijer H.J."/>
            <person name="Moore B."/>
            <person name="Morris P."/>
            <person name="Phuntmart V."/>
            <person name="Puiu D."/>
            <person name="Shetty J."/>
            <person name="Stajich J.E."/>
            <person name="Tripathy S."/>
            <person name="Wawra S."/>
            <person name="van West P."/>
            <person name="Whitty B.R."/>
            <person name="Coutinho P.M."/>
            <person name="Henrissat B."/>
            <person name="Martin F."/>
            <person name="Thomas P.D."/>
            <person name="Tyler B.M."/>
            <person name="De Vries R.P."/>
            <person name="Kamoun S."/>
            <person name="Yandell M."/>
            <person name="Tisserat N."/>
            <person name="Buell C.R."/>
        </authorList>
    </citation>
    <scope>NUCLEOTIDE SEQUENCE</scope>
    <source>
        <strain evidence="12">DAOM:BR144</strain>
    </source>
</reference>
<evidence type="ECO:0000256" key="5">
    <source>
        <dbReference type="ARBA" id="ARBA00023529"/>
    </source>
</evidence>
<dbReference type="PROSITE" id="PS51892">
    <property type="entry name" value="SUBTILASE"/>
    <property type="match status" value="1"/>
</dbReference>
<dbReference type="PRINTS" id="PR00723">
    <property type="entry name" value="SUBTILISIN"/>
</dbReference>
<evidence type="ECO:0000256" key="8">
    <source>
        <dbReference type="PROSITE-ProRule" id="PRU01240"/>
    </source>
</evidence>
<evidence type="ECO:0000256" key="3">
    <source>
        <dbReference type="ARBA" id="ARBA00022801"/>
    </source>
</evidence>
<comment type="catalytic activity">
    <reaction evidence="5">
        <text>Hydrolysis of proteins with broad specificity for peptide bonds, and a preference for a large uncharged residue in P1. Hydrolyzes peptide amides.</text>
        <dbReference type="EC" id="3.4.21.62"/>
    </reaction>
</comment>
<dbReference type="Proteomes" id="UP000019132">
    <property type="component" value="Unassembled WGS sequence"/>
</dbReference>
<sequence length="470" mass="49517">MVFAKFAPLVAIAVAIASFADSTSALPQVNARVHRTLRAQGTVNLMVTFKDGTESVLANTKEAEFATRGQQIASLVASLENHSKTSQQEVASLLFKEASTSTSLFSETQSFWVTNQLFIKDATFELVEKLATMSSISNIAEEEVLELPTIEVSATNETVTIQATSEWGVTRIQAPDVWAKGYNGQGVVVANIDSGVLATHEALAGNFRQSYGWYDPEKKKATPYDESGHGTHTMGTIAGANGIGVAPGVTWMACRGCRPEGCYQSDLLACFQFMTCPTDTSGANRDCTKAPRVVNNSWGGGQGSTSYASAINTLKAAGIIPIFSNGNAGPRCGTANSPADLSTVIGVGSMNINDDLRQTSSKGPAVNGLIKPDISAPGGEIRSAWNSSTSAYNTISGTSMAAPHVTGTIALMLQAKPTLTYDQVKTALTTTTDRTTLKASGYTCGRTADTVFPNNQFGYGRINALKALGL</sequence>
<evidence type="ECO:0000256" key="2">
    <source>
        <dbReference type="ARBA" id="ARBA00022670"/>
    </source>
</evidence>
<dbReference type="InterPro" id="IPR036852">
    <property type="entry name" value="Peptidase_S8/S53_dom_sf"/>
</dbReference>
<dbReference type="PANTHER" id="PTHR43806:SF67">
    <property type="entry name" value="EGF-LIKE DOMAIN-CONTAINING PROTEIN"/>
    <property type="match status" value="1"/>
</dbReference>
<evidence type="ECO:0000313" key="11">
    <source>
        <dbReference type="EnsemblProtists" id="PYU1_T009332"/>
    </source>
</evidence>
<dbReference type="EMBL" id="GL376632">
    <property type="status" value="NOT_ANNOTATED_CDS"/>
    <property type="molecule type" value="Genomic_DNA"/>
</dbReference>
<dbReference type="EnsemblProtists" id="PYU1_T009332">
    <property type="protein sequence ID" value="PYU1_T009332"/>
    <property type="gene ID" value="PYU1_G009314"/>
</dbReference>
<keyword evidence="12" id="KW-1185">Reference proteome</keyword>
<dbReference type="VEuPathDB" id="FungiDB:PYU1_G009314"/>
<dbReference type="AlphaFoldDB" id="K3WWI4"/>